<gene>
    <name evidence="1" type="ORF">GBAR_LOCUS11383</name>
    <name evidence="2" type="ORF">GBAR_LOCUS17461</name>
</gene>
<accession>A0AA35RW47</accession>
<proteinExistence type="predicted"/>
<dbReference type="EMBL" id="CASHTH010001711">
    <property type="protein sequence ID" value="CAI8018808.1"/>
    <property type="molecule type" value="Genomic_DNA"/>
</dbReference>
<comment type="caution">
    <text evidence="1">The sequence shown here is derived from an EMBL/GenBank/DDBJ whole genome shotgun (WGS) entry which is preliminary data.</text>
</comment>
<sequence length="42" mass="4439">MCSLVSLVWARCITVPGPSYTNPLCPLPTSPKPLPPACPCPM</sequence>
<keyword evidence="3" id="KW-1185">Reference proteome</keyword>
<dbReference type="Proteomes" id="UP001174909">
    <property type="component" value="Unassembled WGS sequence"/>
</dbReference>
<evidence type="ECO:0000313" key="3">
    <source>
        <dbReference type="Proteomes" id="UP001174909"/>
    </source>
</evidence>
<protein>
    <submittedName>
        <fullName evidence="1">Uncharacterized protein</fullName>
    </submittedName>
</protein>
<name>A0AA35RW47_GEOBA</name>
<evidence type="ECO:0000313" key="2">
    <source>
        <dbReference type="EMBL" id="CAI8030774.1"/>
    </source>
</evidence>
<dbReference type="AlphaFoldDB" id="A0AA35RW47"/>
<organism evidence="1 3">
    <name type="scientific">Geodia barretti</name>
    <name type="common">Barrett's horny sponge</name>
    <dbReference type="NCBI Taxonomy" id="519541"/>
    <lineage>
        <taxon>Eukaryota</taxon>
        <taxon>Metazoa</taxon>
        <taxon>Porifera</taxon>
        <taxon>Demospongiae</taxon>
        <taxon>Heteroscleromorpha</taxon>
        <taxon>Tetractinellida</taxon>
        <taxon>Astrophorina</taxon>
        <taxon>Geodiidae</taxon>
        <taxon>Geodia</taxon>
    </lineage>
</organism>
<evidence type="ECO:0000313" key="1">
    <source>
        <dbReference type="EMBL" id="CAI8018808.1"/>
    </source>
</evidence>
<reference evidence="1" key="1">
    <citation type="submission" date="2023-03" db="EMBL/GenBank/DDBJ databases">
        <authorList>
            <person name="Steffen K."/>
            <person name="Cardenas P."/>
        </authorList>
    </citation>
    <scope>NUCLEOTIDE SEQUENCE</scope>
</reference>
<dbReference type="EMBL" id="CASHTH010002499">
    <property type="protein sequence ID" value="CAI8030774.1"/>
    <property type="molecule type" value="Genomic_DNA"/>
</dbReference>